<accession>A0ABT1VZP0</accession>
<feature type="domain" description="GGDEF" evidence="4">
    <location>
        <begin position="297"/>
        <end position="435"/>
    </location>
</feature>
<name>A0ABT1VZP0_9PROT</name>
<evidence type="ECO:0000259" key="4">
    <source>
        <dbReference type="PROSITE" id="PS50887"/>
    </source>
</evidence>
<dbReference type="SMART" id="SM00086">
    <property type="entry name" value="PAC"/>
    <property type="match status" value="1"/>
</dbReference>
<evidence type="ECO:0000256" key="2">
    <source>
        <dbReference type="ARBA" id="ARBA00034247"/>
    </source>
</evidence>
<dbReference type="PANTHER" id="PTHR45138">
    <property type="entry name" value="REGULATORY COMPONENTS OF SENSORY TRANSDUCTION SYSTEM"/>
    <property type="match status" value="1"/>
</dbReference>
<dbReference type="InterPro" id="IPR000700">
    <property type="entry name" value="PAS-assoc_C"/>
</dbReference>
<dbReference type="InterPro" id="IPR043128">
    <property type="entry name" value="Rev_trsase/Diguanyl_cyclase"/>
</dbReference>
<dbReference type="InterPro" id="IPR000160">
    <property type="entry name" value="GGDEF_dom"/>
</dbReference>
<dbReference type="NCBIfam" id="TIGR00254">
    <property type="entry name" value="GGDEF"/>
    <property type="match status" value="1"/>
</dbReference>
<dbReference type="SUPFAM" id="SSF55785">
    <property type="entry name" value="PYP-like sensor domain (PAS domain)"/>
    <property type="match status" value="1"/>
</dbReference>
<proteinExistence type="predicted"/>
<dbReference type="SUPFAM" id="SSF55073">
    <property type="entry name" value="Nucleotide cyclase"/>
    <property type="match status" value="1"/>
</dbReference>
<reference evidence="5 6" key="1">
    <citation type="submission" date="2022-06" db="EMBL/GenBank/DDBJ databases">
        <title>Rhizosaccharibacter gen. nov. sp. nov. KSS12, endophytic bacteria isolated from sugarcane.</title>
        <authorList>
            <person name="Pitiwittayakul N."/>
        </authorList>
    </citation>
    <scope>NUCLEOTIDE SEQUENCE [LARGE SCALE GENOMIC DNA]</scope>
    <source>
        <strain evidence="5 6">KSS12</strain>
    </source>
</reference>
<keyword evidence="6" id="KW-1185">Reference proteome</keyword>
<dbReference type="Pfam" id="PF00990">
    <property type="entry name" value="GGDEF"/>
    <property type="match status" value="1"/>
</dbReference>
<dbReference type="InterPro" id="IPR029787">
    <property type="entry name" value="Nucleotide_cyclase"/>
</dbReference>
<dbReference type="Proteomes" id="UP001524547">
    <property type="component" value="Unassembled WGS sequence"/>
</dbReference>
<dbReference type="Gene3D" id="3.30.70.270">
    <property type="match status" value="1"/>
</dbReference>
<dbReference type="PROSITE" id="PS50887">
    <property type="entry name" value="GGDEF"/>
    <property type="match status" value="1"/>
</dbReference>
<dbReference type="NCBIfam" id="TIGR00229">
    <property type="entry name" value="sensory_box"/>
    <property type="match status" value="1"/>
</dbReference>
<evidence type="ECO:0000256" key="1">
    <source>
        <dbReference type="ARBA" id="ARBA00012528"/>
    </source>
</evidence>
<evidence type="ECO:0000259" key="3">
    <source>
        <dbReference type="PROSITE" id="PS50113"/>
    </source>
</evidence>
<dbReference type="EC" id="2.7.7.65" evidence="1"/>
<sequence>MSPITERSYAGRAATTGFWSWNDGSDLLHFDTLGRQLIGVDGPPHRPMPLDTLFRRLHADDREPVRDGLMLLARRRRRSPAVTCRVQRPGGGWNRLTFDFDHPPVPTISGSAVTGAVCDAGSVPRAPLQPVLPTLDAEEVEAISGIVKVGIWQYDAAAGTVRRNACWEPMLGYDVGEIAPTFEGWAGLLHPDDHDRVLQELDEIAVHTCSTFRQEYRLRHRDGSYRWMSDRGRIVQRDADNRMLRSSGLLIDITDEVATREAAVALSSIDPLTGIGNRRRFEAELSRLMGSADHVGHPLALLLADVDWFKNYNDRYGHPAGDECLRRVAAILSTEIDADCGTLARFGGEEFAVLLPLHDLHGARRMAERLCRAVEAAAMPHRAAGDDRQIVTISVGVAALPRAAPEHIEHLIAVADASLYRAKRGGRNAVAATGVRC</sequence>
<protein>
    <recommendedName>
        <fullName evidence="1">diguanylate cyclase</fullName>
        <ecNumber evidence="1">2.7.7.65</ecNumber>
    </recommendedName>
</protein>
<organism evidence="5 6">
    <name type="scientific">Rhizosaccharibacter radicis</name>
    <dbReference type="NCBI Taxonomy" id="2782605"/>
    <lineage>
        <taxon>Bacteria</taxon>
        <taxon>Pseudomonadati</taxon>
        <taxon>Pseudomonadota</taxon>
        <taxon>Alphaproteobacteria</taxon>
        <taxon>Acetobacterales</taxon>
        <taxon>Acetobacteraceae</taxon>
        <taxon>Rhizosaccharibacter</taxon>
    </lineage>
</organism>
<dbReference type="Gene3D" id="3.30.450.20">
    <property type="entry name" value="PAS domain"/>
    <property type="match status" value="2"/>
</dbReference>
<dbReference type="InterPro" id="IPR035965">
    <property type="entry name" value="PAS-like_dom_sf"/>
</dbReference>
<comment type="caution">
    <text evidence="5">The sequence shown here is derived from an EMBL/GenBank/DDBJ whole genome shotgun (WGS) entry which is preliminary data.</text>
</comment>
<dbReference type="InterPro" id="IPR013655">
    <property type="entry name" value="PAS_fold_3"/>
</dbReference>
<dbReference type="InterPro" id="IPR001610">
    <property type="entry name" value="PAC"/>
</dbReference>
<dbReference type="InterPro" id="IPR050469">
    <property type="entry name" value="Diguanylate_Cyclase"/>
</dbReference>
<dbReference type="RefSeq" id="WP_422920576.1">
    <property type="nucleotide sequence ID" value="NZ_JAMZEJ010000008.1"/>
</dbReference>
<dbReference type="InterPro" id="IPR000014">
    <property type="entry name" value="PAS"/>
</dbReference>
<dbReference type="Pfam" id="PF08447">
    <property type="entry name" value="PAS_3"/>
    <property type="match status" value="1"/>
</dbReference>
<dbReference type="CDD" id="cd00130">
    <property type="entry name" value="PAS"/>
    <property type="match status" value="1"/>
</dbReference>
<feature type="domain" description="PAC" evidence="3">
    <location>
        <begin position="212"/>
        <end position="265"/>
    </location>
</feature>
<dbReference type="SMART" id="SM00267">
    <property type="entry name" value="GGDEF"/>
    <property type="match status" value="1"/>
</dbReference>
<dbReference type="PANTHER" id="PTHR45138:SF9">
    <property type="entry name" value="DIGUANYLATE CYCLASE DGCM-RELATED"/>
    <property type="match status" value="1"/>
</dbReference>
<evidence type="ECO:0000313" key="5">
    <source>
        <dbReference type="EMBL" id="MCQ8241822.1"/>
    </source>
</evidence>
<dbReference type="EMBL" id="JAMZEJ010000008">
    <property type="protein sequence ID" value="MCQ8241822.1"/>
    <property type="molecule type" value="Genomic_DNA"/>
</dbReference>
<evidence type="ECO:0000313" key="6">
    <source>
        <dbReference type="Proteomes" id="UP001524547"/>
    </source>
</evidence>
<dbReference type="PROSITE" id="PS50113">
    <property type="entry name" value="PAC"/>
    <property type="match status" value="1"/>
</dbReference>
<dbReference type="CDD" id="cd01949">
    <property type="entry name" value="GGDEF"/>
    <property type="match status" value="1"/>
</dbReference>
<comment type="catalytic activity">
    <reaction evidence="2">
        <text>2 GTP = 3',3'-c-di-GMP + 2 diphosphate</text>
        <dbReference type="Rhea" id="RHEA:24898"/>
        <dbReference type="ChEBI" id="CHEBI:33019"/>
        <dbReference type="ChEBI" id="CHEBI:37565"/>
        <dbReference type="ChEBI" id="CHEBI:58805"/>
        <dbReference type="EC" id="2.7.7.65"/>
    </reaction>
</comment>
<gene>
    <name evidence="5" type="ORF">NFI88_13350</name>
</gene>